<evidence type="ECO:0000256" key="2">
    <source>
        <dbReference type="SAM" id="Phobius"/>
    </source>
</evidence>
<reference evidence="3" key="1">
    <citation type="submission" date="2025-08" db="UniProtKB">
        <authorList>
            <consortium name="RefSeq"/>
        </authorList>
    </citation>
    <scope>IDENTIFICATION</scope>
</reference>
<keyword evidence="2" id="KW-0472">Membrane</keyword>
<dbReference type="RefSeq" id="XP_016464714.1">
    <property type="nucleotide sequence ID" value="XM_016609228.1"/>
</dbReference>
<dbReference type="KEGG" id="nta:107787636"/>
<evidence type="ECO:0000256" key="1">
    <source>
        <dbReference type="SAM" id="MobiDB-lite"/>
    </source>
</evidence>
<name>A0A1S3ZK81_TOBAC</name>
<evidence type="ECO:0000313" key="3">
    <source>
        <dbReference type="RefSeq" id="XP_016464714.1"/>
    </source>
</evidence>
<accession>A0A1S3ZK81</accession>
<keyword evidence="2" id="KW-1133">Transmembrane helix</keyword>
<dbReference type="OrthoDB" id="1752032at2759"/>
<organism evidence="3">
    <name type="scientific">Nicotiana tabacum</name>
    <name type="common">Common tobacco</name>
    <dbReference type="NCBI Taxonomy" id="4097"/>
    <lineage>
        <taxon>Eukaryota</taxon>
        <taxon>Viridiplantae</taxon>
        <taxon>Streptophyta</taxon>
        <taxon>Embryophyta</taxon>
        <taxon>Tracheophyta</taxon>
        <taxon>Spermatophyta</taxon>
        <taxon>Magnoliopsida</taxon>
        <taxon>eudicotyledons</taxon>
        <taxon>Gunneridae</taxon>
        <taxon>Pentapetalae</taxon>
        <taxon>asterids</taxon>
        <taxon>lamiids</taxon>
        <taxon>Solanales</taxon>
        <taxon>Solanaceae</taxon>
        <taxon>Nicotianoideae</taxon>
        <taxon>Nicotianeae</taxon>
        <taxon>Nicotiana</taxon>
    </lineage>
</organism>
<feature type="transmembrane region" description="Helical" evidence="2">
    <location>
        <begin position="12"/>
        <end position="32"/>
    </location>
</feature>
<sequence length="211" mass="22675">MESKKPHLLNKLLLLSVNGVGIYCPLLISYGIQCLKAENWMPSQQGSQISQGGSQPVVVRSSSQTATSNSICDDTARVRRVHEARSSIQPPPISTDSCKHARRRLASQLPPKGKGTTIQKRGRGACKGVAEKGGEKRSKNVRFGIYTTASGTQILNPGTSSQIILSGGSTYKSAAPTGIELGFKARGLRWKGHDVVTTSQLKQMKANMSKK</sequence>
<gene>
    <name evidence="3" type="primary">LOC107787636</name>
</gene>
<keyword evidence="2" id="KW-0812">Transmembrane</keyword>
<protein>
    <submittedName>
        <fullName evidence="3">Uncharacterized protein isoform X1</fullName>
    </submittedName>
</protein>
<feature type="region of interest" description="Disordered" evidence="1">
    <location>
        <begin position="109"/>
        <end position="133"/>
    </location>
</feature>
<proteinExistence type="predicted"/>
<dbReference type="PaxDb" id="4097-A0A1S3ZK81"/>
<dbReference type="AlphaFoldDB" id="A0A1S3ZK81"/>